<gene>
    <name evidence="1" type="ORF">K08M4_04540</name>
</gene>
<evidence type="ECO:0000313" key="2">
    <source>
        <dbReference type="Proteomes" id="UP000194136"/>
    </source>
</evidence>
<name>A0AA34TLT1_9VIBR</name>
<reference evidence="1 2" key="1">
    <citation type="submission" date="2016-10" db="EMBL/GenBank/DDBJ databases">
        <title>The High Quality Genome of Vibrio splendidus K08M4.</title>
        <authorList>
            <person name="Wendling C."/>
            <person name="Chibani C.M."/>
            <person name="Hertel R."/>
            <person name="Sproer C."/>
            <person name="Bunk B."/>
            <person name="Overmann J."/>
            <person name="Roth O."/>
            <person name="Liesegang H."/>
        </authorList>
    </citation>
    <scope>NUCLEOTIDE SEQUENCE [LARGE SCALE GENOMIC DNA]</scope>
    <source>
        <strain evidence="1 2">K08M4</strain>
    </source>
</reference>
<dbReference type="AlphaFoldDB" id="A0AA34TLT1"/>
<protein>
    <recommendedName>
        <fullName evidence="3">Pullulanase</fullName>
    </recommendedName>
</protein>
<dbReference type="EMBL" id="CP017916">
    <property type="protein sequence ID" value="ARP37251.1"/>
    <property type="molecule type" value="Genomic_DNA"/>
</dbReference>
<dbReference type="Proteomes" id="UP000194136">
    <property type="component" value="Chromosome 1"/>
</dbReference>
<dbReference type="RefSeq" id="WP_086048723.1">
    <property type="nucleotide sequence ID" value="NZ_CP017916.1"/>
</dbReference>
<evidence type="ECO:0000313" key="1">
    <source>
        <dbReference type="EMBL" id="ARP37251.1"/>
    </source>
</evidence>
<dbReference type="KEGG" id="vsy:K08M4_04540"/>
<accession>A0AA34TLT1</accession>
<evidence type="ECO:0008006" key="3">
    <source>
        <dbReference type="Google" id="ProtNLM"/>
    </source>
</evidence>
<organism evidence="1 2">
    <name type="scientific">Vibrio syngnathi</name>
    <dbReference type="NCBI Taxonomy" id="3034029"/>
    <lineage>
        <taxon>Bacteria</taxon>
        <taxon>Pseudomonadati</taxon>
        <taxon>Pseudomonadota</taxon>
        <taxon>Gammaproteobacteria</taxon>
        <taxon>Vibrionales</taxon>
        <taxon>Vibrionaceae</taxon>
        <taxon>Vibrio</taxon>
    </lineage>
</organism>
<sequence length="78" mass="8953">MSGYPATHLCKKCNKETPHSEVLVRKDSSYDIDHSVLGRIKLFVHSIVNGGHYYDMDRYVKCKVCGTQEVDSWGNEFE</sequence>
<keyword evidence="2" id="KW-1185">Reference proteome</keyword>
<proteinExistence type="predicted"/>